<reference evidence="1 2" key="1">
    <citation type="submission" date="2016-01" db="EMBL/GenBank/DDBJ databases">
        <title>Draft Genome Sequences of Seven Thermophilic Sporeformers Isolated from Foods.</title>
        <authorList>
            <person name="Berendsen E.M."/>
            <person name="Wells-Bennik M.H."/>
            <person name="Krawcyk A.O."/>
            <person name="De Jong A."/>
            <person name="Holsappel S."/>
            <person name="Eijlander R.T."/>
            <person name="Kuipers O.P."/>
        </authorList>
    </citation>
    <scope>NUCLEOTIDE SEQUENCE [LARGE SCALE GENOMIC DNA]</scope>
    <source>
        <strain evidence="1 2">B4119</strain>
    </source>
</reference>
<dbReference type="Proteomes" id="UP000075455">
    <property type="component" value="Unassembled WGS sequence"/>
</dbReference>
<evidence type="ECO:0000313" key="2">
    <source>
        <dbReference type="Proteomes" id="UP000075455"/>
    </source>
</evidence>
<gene>
    <name evidence="1" type="ORF">B4119_4059</name>
</gene>
<dbReference type="EMBL" id="LQYS01000020">
    <property type="protein sequence ID" value="KYD18532.1"/>
    <property type="molecule type" value="Genomic_DNA"/>
</dbReference>
<organism evidence="1 2">
    <name type="scientific">Saccharococcus caldoxylosilyticus</name>
    <dbReference type="NCBI Taxonomy" id="81408"/>
    <lineage>
        <taxon>Bacteria</taxon>
        <taxon>Bacillati</taxon>
        <taxon>Bacillota</taxon>
        <taxon>Bacilli</taxon>
        <taxon>Bacillales</taxon>
        <taxon>Anoxybacillaceae</taxon>
        <taxon>Saccharococcus</taxon>
    </lineage>
</organism>
<dbReference type="STRING" id="81408.B4119_4059"/>
<evidence type="ECO:0000313" key="1">
    <source>
        <dbReference type="EMBL" id="KYD18532.1"/>
    </source>
</evidence>
<comment type="caution">
    <text evidence="1">The sequence shown here is derived from an EMBL/GenBank/DDBJ whole genome shotgun (WGS) entry which is preliminary data.</text>
</comment>
<dbReference type="AlphaFoldDB" id="A0A150M2R0"/>
<protein>
    <submittedName>
        <fullName evidence="1">Uncharacterized protein</fullName>
    </submittedName>
</protein>
<dbReference type="PATRIC" id="fig|81408.3.peg.2160"/>
<accession>A0A150M2R0</accession>
<name>A0A150M2R0_9BACL</name>
<proteinExistence type="predicted"/>
<sequence>MRLLKRYIDICHINGAPVQHMEGRFLRNIRLRDPIAILSAFGDEVVQSTRSGRTDAGGYVIIPDNDGYFHDHRSDIRHLRLSTIRYLHLYDGSRHSFSIICSRTDLIASRPDGEEGRK</sequence>